<dbReference type="PROSITE" id="PS50011">
    <property type="entry name" value="PROTEIN_KINASE_DOM"/>
    <property type="match status" value="1"/>
</dbReference>
<name>A0AA86VSH0_9FABA</name>
<evidence type="ECO:0000256" key="9">
    <source>
        <dbReference type="SAM" id="MobiDB-lite"/>
    </source>
</evidence>
<dbReference type="EMBL" id="OY731405">
    <property type="protein sequence ID" value="CAJ1972248.1"/>
    <property type="molecule type" value="Genomic_DNA"/>
</dbReference>
<evidence type="ECO:0000256" key="5">
    <source>
        <dbReference type="ARBA" id="ARBA00022777"/>
    </source>
</evidence>
<evidence type="ECO:0000256" key="7">
    <source>
        <dbReference type="PROSITE-ProRule" id="PRU10141"/>
    </source>
</evidence>
<dbReference type="InterPro" id="IPR017441">
    <property type="entry name" value="Protein_kinase_ATP_BS"/>
</dbReference>
<dbReference type="Pfam" id="PF00069">
    <property type="entry name" value="Pkinase"/>
    <property type="match status" value="1"/>
</dbReference>
<dbReference type="EC" id="2.7.11.1" evidence="2"/>
<accession>A0AA86VSH0</accession>
<evidence type="ECO:0000313" key="11">
    <source>
        <dbReference type="EMBL" id="CAJ1972248.1"/>
    </source>
</evidence>
<gene>
    <name evidence="11" type="ORF">AYBTSS11_LOCUS24297</name>
</gene>
<evidence type="ECO:0000256" key="2">
    <source>
        <dbReference type="ARBA" id="ARBA00012513"/>
    </source>
</evidence>
<keyword evidence="3" id="KW-0808">Transferase</keyword>
<dbReference type="Gramene" id="rna-AYBTSS11_LOCUS24297">
    <property type="protein sequence ID" value="CAJ1972248.1"/>
    <property type="gene ID" value="gene-AYBTSS11_LOCUS24297"/>
</dbReference>
<dbReference type="SUPFAM" id="SSF56112">
    <property type="entry name" value="Protein kinase-like (PK-like)"/>
    <property type="match status" value="1"/>
</dbReference>
<feature type="region of interest" description="Disordered" evidence="9">
    <location>
        <begin position="244"/>
        <end position="305"/>
    </location>
</feature>
<evidence type="ECO:0000256" key="3">
    <source>
        <dbReference type="ARBA" id="ARBA00022679"/>
    </source>
</evidence>
<organism evidence="11 12">
    <name type="scientific">Sphenostylis stenocarpa</name>
    <dbReference type="NCBI Taxonomy" id="92480"/>
    <lineage>
        <taxon>Eukaryota</taxon>
        <taxon>Viridiplantae</taxon>
        <taxon>Streptophyta</taxon>
        <taxon>Embryophyta</taxon>
        <taxon>Tracheophyta</taxon>
        <taxon>Spermatophyta</taxon>
        <taxon>Magnoliopsida</taxon>
        <taxon>eudicotyledons</taxon>
        <taxon>Gunneridae</taxon>
        <taxon>Pentapetalae</taxon>
        <taxon>rosids</taxon>
        <taxon>fabids</taxon>
        <taxon>Fabales</taxon>
        <taxon>Fabaceae</taxon>
        <taxon>Papilionoideae</taxon>
        <taxon>50 kb inversion clade</taxon>
        <taxon>NPAAA clade</taxon>
        <taxon>indigoferoid/millettioid clade</taxon>
        <taxon>Phaseoleae</taxon>
        <taxon>Sphenostylis</taxon>
    </lineage>
</organism>
<dbReference type="InterPro" id="IPR050235">
    <property type="entry name" value="CK1_Ser-Thr_kinase"/>
</dbReference>
<dbReference type="PROSITE" id="PS00108">
    <property type="entry name" value="PROTEIN_KINASE_ST"/>
    <property type="match status" value="1"/>
</dbReference>
<evidence type="ECO:0000313" key="12">
    <source>
        <dbReference type="Proteomes" id="UP001189624"/>
    </source>
</evidence>
<dbReference type="PANTHER" id="PTHR11909">
    <property type="entry name" value="CASEIN KINASE-RELATED"/>
    <property type="match status" value="1"/>
</dbReference>
<comment type="similarity">
    <text evidence="1">Belongs to the protein kinase superfamily. CK1 Ser/Thr protein kinase family. Casein kinase I subfamily.</text>
</comment>
<evidence type="ECO:0000256" key="4">
    <source>
        <dbReference type="ARBA" id="ARBA00022741"/>
    </source>
</evidence>
<dbReference type="GO" id="GO:0005524">
    <property type="term" value="F:ATP binding"/>
    <property type="evidence" value="ECO:0007669"/>
    <property type="project" value="UniProtKB-UniRule"/>
</dbReference>
<dbReference type="InterPro" id="IPR000719">
    <property type="entry name" value="Prot_kinase_dom"/>
</dbReference>
<dbReference type="GO" id="GO:0004674">
    <property type="term" value="F:protein serine/threonine kinase activity"/>
    <property type="evidence" value="ECO:0007669"/>
    <property type="project" value="UniProtKB-KW"/>
</dbReference>
<reference evidence="11" key="1">
    <citation type="submission" date="2023-10" db="EMBL/GenBank/DDBJ databases">
        <authorList>
            <person name="Domelevo Entfellner J.-B."/>
        </authorList>
    </citation>
    <scope>NUCLEOTIDE SEQUENCE</scope>
</reference>
<feature type="domain" description="Protein kinase" evidence="10">
    <location>
        <begin position="9"/>
        <end position="305"/>
    </location>
</feature>
<keyword evidence="12" id="KW-1185">Reference proteome</keyword>
<keyword evidence="5" id="KW-0418">Kinase</keyword>
<dbReference type="Gene3D" id="1.10.510.10">
    <property type="entry name" value="Transferase(Phosphotransferase) domain 1"/>
    <property type="match status" value="2"/>
</dbReference>
<evidence type="ECO:0000256" key="8">
    <source>
        <dbReference type="RuleBase" id="RU000304"/>
    </source>
</evidence>
<dbReference type="InterPro" id="IPR008271">
    <property type="entry name" value="Ser/Thr_kinase_AS"/>
</dbReference>
<dbReference type="AlphaFoldDB" id="A0AA86VSH0"/>
<keyword evidence="6 7" id="KW-0067">ATP-binding</keyword>
<evidence type="ECO:0000259" key="10">
    <source>
        <dbReference type="PROSITE" id="PS50011"/>
    </source>
</evidence>
<protein>
    <recommendedName>
        <fullName evidence="2">non-specific serine/threonine protein kinase</fullName>
        <ecNumber evidence="2">2.7.11.1</ecNumber>
    </recommendedName>
</protein>
<dbReference type="PROSITE" id="PS00107">
    <property type="entry name" value="PROTEIN_KINASE_ATP"/>
    <property type="match status" value="1"/>
</dbReference>
<dbReference type="Proteomes" id="UP001189624">
    <property type="component" value="Chromosome 8"/>
</dbReference>
<sequence>MERVIGGKYKIGKKIGSGSFGEIHIGAHIETCEMVAIKMILIPHNYEIEGGFPRMKWCGTDGDNNVLVIELLGPSLEDFFFFCGSKLSLKTVLMLADQMLARIEYLHSKGFLHRDIKPDNFLMGLGKKANQTLCKSYPVEFASYFHYCRSLTFDQLPDYGLLKRLFRNLFTRAGWHCMAPLAVPTSIEPVDEDNHKGNSSLVSRVVNGSTQIAAETPSIKVDHQRVFKTTASNVQNHNAKIPTEKHTVNNGSSMSTAMPRVSTENVSKPVRQVGTSNVGHHGIGSKTGRSGNIVPSLRRVSSTKQ</sequence>
<evidence type="ECO:0000256" key="1">
    <source>
        <dbReference type="ARBA" id="ARBA00005926"/>
    </source>
</evidence>
<keyword evidence="8" id="KW-0723">Serine/threonine-protein kinase</keyword>
<evidence type="ECO:0000256" key="6">
    <source>
        <dbReference type="ARBA" id="ARBA00022840"/>
    </source>
</evidence>
<proteinExistence type="inferred from homology"/>
<feature type="binding site" evidence="7">
    <location>
        <position position="38"/>
    </location>
    <ligand>
        <name>ATP</name>
        <dbReference type="ChEBI" id="CHEBI:30616"/>
    </ligand>
</feature>
<dbReference type="InterPro" id="IPR011009">
    <property type="entry name" value="Kinase-like_dom_sf"/>
</dbReference>
<feature type="compositionally biased region" description="Polar residues" evidence="9">
    <location>
        <begin position="248"/>
        <end position="266"/>
    </location>
</feature>
<keyword evidence="4 7" id="KW-0547">Nucleotide-binding</keyword>
<dbReference type="SMART" id="SM00220">
    <property type="entry name" value="S_TKc"/>
    <property type="match status" value="1"/>
</dbReference>